<evidence type="ECO:0000313" key="1">
    <source>
        <dbReference type="EMBL" id="MDQ0314287.1"/>
    </source>
</evidence>
<dbReference type="EMBL" id="JAUSUL010000001">
    <property type="protein sequence ID" value="MDQ0314287.1"/>
    <property type="molecule type" value="Genomic_DNA"/>
</dbReference>
<organism evidence="1 2">
    <name type="scientific">Amorphus orientalis</name>
    <dbReference type="NCBI Taxonomy" id="649198"/>
    <lineage>
        <taxon>Bacteria</taxon>
        <taxon>Pseudomonadati</taxon>
        <taxon>Pseudomonadota</taxon>
        <taxon>Alphaproteobacteria</taxon>
        <taxon>Hyphomicrobiales</taxon>
        <taxon>Amorphaceae</taxon>
        <taxon>Amorphus</taxon>
    </lineage>
</organism>
<dbReference type="Proteomes" id="UP001229244">
    <property type="component" value="Unassembled WGS sequence"/>
</dbReference>
<reference evidence="1" key="1">
    <citation type="submission" date="2023-07" db="EMBL/GenBank/DDBJ databases">
        <title>Genomic Encyclopedia of Type Strains, Phase IV (KMG-IV): sequencing the most valuable type-strain genomes for metagenomic binning, comparative biology and taxonomic classification.</title>
        <authorList>
            <person name="Goeker M."/>
        </authorList>
    </citation>
    <scope>NUCLEOTIDE SEQUENCE</scope>
    <source>
        <strain evidence="1">DSM 21202</strain>
    </source>
</reference>
<gene>
    <name evidence="1" type="ORF">J2S73_000724</name>
</gene>
<comment type="caution">
    <text evidence="1">The sequence shown here is derived from an EMBL/GenBank/DDBJ whole genome shotgun (WGS) entry which is preliminary data.</text>
</comment>
<dbReference type="AlphaFoldDB" id="A0AAE3VLR9"/>
<name>A0AAE3VLR9_9HYPH</name>
<accession>A0AAE3VLR9</accession>
<proteinExistence type="predicted"/>
<protein>
    <submittedName>
        <fullName evidence="1">Uncharacterized protein</fullName>
    </submittedName>
</protein>
<evidence type="ECO:0000313" key="2">
    <source>
        <dbReference type="Proteomes" id="UP001229244"/>
    </source>
</evidence>
<keyword evidence="2" id="KW-1185">Reference proteome</keyword>
<sequence length="183" mass="19339">MRMRARAVVGPFFSADFEFASVAPEVPDADAEPLVPVGEAGFVCAPEVAWEVDFDEEDDAAVEAVFVGDADVDVDAELPVADVPDGLSPVASDRGKTIGLSISIDAALKWSAPPEQAAAAAARQVAINARRSVRQPNLDLRQRRAVFAKLPLYTPAADTQPTKSCPVMLINLMFAAGAQVFVS</sequence>